<keyword evidence="11" id="KW-1185">Reference proteome</keyword>
<comment type="catalytic activity">
    <reaction evidence="7">
        <text>arsenic triglutathione + 2 [thioredoxin]-dithiol + 2 S-adenosyl-L-methionine + H2O = dimethylarsinous acid + 2 [thioredoxin]-disulfide + 3 glutathione + 2 S-adenosyl-L-homocysteine + 2 H(+)</text>
        <dbReference type="Rhea" id="RHEA:69464"/>
        <dbReference type="Rhea" id="RHEA-COMP:10698"/>
        <dbReference type="Rhea" id="RHEA-COMP:10700"/>
        <dbReference type="ChEBI" id="CHEBI:15377"/>
        <dbReference type="ChEBI" id="CHEBI:15378"/>
        <dbReference type="ChEBI" id="CHEBI:23808"/>
        <dbReference type="ChEBI" id="CHEBI:29950"/>
        <dbReference type="ChEBI" id="CHEBI:50058"/>
        <dbReference type="ChEBI" id="CHEBI:57856"/>
        <dbReference type="ChEBI" id="CHEBI:57925"/>
        <dbReference type="ChEBI" id="CHEBI:59789"/>
        <dbReference type="ChEBI" id="CHEBI:183640"/>
        <dbReference type="EC" id="2.1.1.137"/>
    </reaction>
</comment>
<evidence type="ECO:0000256" key="6">
    <source>
        <dbReference type="ARBA" id="ARBA00047941"/>
    </source>
</evidence>
<sequence>ISQPSSSSYSMRRYTAQLAAPAQHRDACLPSVRSSRRLLVSLDAFRSLLTKFGIDMTEALLQVAAAHADRYCRCALRYPGCNMRFVRGEIEYLDRAGIEDGSVDLVISNCVINLSPDKARTLSEAYRVLRAGGEMHFSDLYCDRRLPAAVRAHPELLGEGLAGALYGNDFIRLCRKVGFTDPRQLECEEVRIIDPKLKELVGEARFFSITYRMFKVPGRMEDLCEDYGQVAVYKGTIPGCPHAYDLDDHHRFVTRKPMLVCGNTASMVGETWLAPHFTVTGDRAMHFGQFDCCGGNGPKPAAAIGSPAASGRGTGGGACAGAACCV</sequence>
<dbReference type="CDD" id="cd02440">
    <property type="entry name" value="AdoMet_MTases"/>
    <property type="match status" value="1"/>
</dbReference>
<comment type="catalytic activity">
    <reaction evidence="6">
        <text>arsenic triglutathione + [thioredoxin]-dithiol + S-adenosyl-L-methionine + 2 H2O = methylarsonous acid + [thioredoxin]-disulfide + 3 glutathione + S-adenosyl-L-homocysteine + H(+)</text>
        <dbReference type="Rhea" id="RHEA:69460"/>
        <dbReference type="Rhea" id="RHEA-COMP:10698"/>
        <dbReference type="Rhea" id="RHEA-COMP:10700"/>
        <dbReference type="ChEBI" id="CHEBI:15377"/>
        <dbReference type="ChEBI" id="CHEBI:15378"/>
        <dbReference type="ChEBI" id="CHEBI:17826"/>
        <dbReference type="ChEBI" id="CHEBI:29950"/>
        <dbReference type="ChEBI" id="CHEBI:50058"/>
        <dbReference type="ChEBI" id="CHEBI:57856"/>
        <dbReference type="ChEBI" id="CHEBI:57925"/>
        <dbReference type="ChEBI" id="CHEBI:59789"/>
        <dbReference type="ChEBI" id="CHEBI:183640"/>
        <dbReference type="EC" id="2.1.1.137"/>
    </reaction>
</comment>
<keyword evidence="1" id="KW-0808">Transferase</keyword>
<accession>A0AAD3HH23</accession>
<evidence type="ECO:0000313" key="11">
    <source>
        <dbReference type="Proteomes" id="UP001054857"/>
    </source>
</evidence>
<dbReference type="AlphaFoldDB" id="A0AAD3HH23"/>
<dbReference type="EMBL" id="BMAR01000001">
    <property type="protein sequence ID" value="GFR40368.1"/>
    <property type="molecule type" value="Genomic_DNA"/>
</dbReference>
<evidence type="ECO:0000256" key="1">
    <source>
        <dbReference type="ARBA" id="ARBA00022679"/>
    </source>
</evidence>
<dbReference type="GO" id="GO:0030791">
    <property type="term" value="F:arsenite methyltransferase activity"/>
    <property type="evidence" value="ECO:0007669"/>
    <property type="project" value="UniProtKB-EC"/>
</dbReference>
<evidence type="ECO:0000256" key="7">
    <source>
        <dbReference type="ARBA" id="ARBA00047943"/>
    </source>
</evidence>
<dbReference type="InterPro" id="IPR025714">
    <property type="entry name" value="Methyltranfer_dom"/>
</dbReference>
<dbReference type="Gene3D" id="3.40.50.150">
    <property type="entry name" value="Vaccinia Virus protein VP39"/>
    <property type="match status" value="1"/>
</dbReference>
<comment type="catalytic activity">
    <reaction evidence="8">
        <text>arsenic triglutathione + 3 [thioredoxin]-dithiol + 3 S-adenosyl-L-methionine = trimethylarsine + 3 [thioredoxin]-disulfide + 3 glutathione + 3 S-adenosyl-L-homocysteine + 3 H(+)</text>
        <dbReference type="Rhea" id="RHEA:69432"/>
        <dbReference type="Rhea" id="RHEA-COMP:10698"/>
        <dbReference type="Rhea" id="RHEA-COMP:10700"/>
        <dbReference type="ChEBI" id="CHEBI:15378"/>
        <dbReference type="ChEBI" id="CHEBI:27130"/>
        <dbReference type="ChEBI" id="CHEBI:29950"/>
        <dbReference type="ChEBI" id="CHEBI:50058"/>
        <dbReference type="ChEBI" id="CHEBI:57856"/>
        <dbReference type="ChEBI" id="CHEBI:57925"/>
        <dbReference type="ChEBI" id="CHEBI:59789"/>
        <dbReference type="ChEBI" id="CHEBI:183640"/>
        <dbReference type="EC" id="2.1.1.137"/>
    </reaction>
</comment>
<feature type="non-terminal residue" evidence="10">
    <location>
        <position position="1"/>
    </location>
</feature>
<dbReference type="PANTHER" id="PTHR43675">
    <property type="entry name" value="ARSENITE METHYLTRANSFERASE"/>
    <property type="match status" value="1"/>
</dbReference>
<name>A0AAD3HH23_9CHLO</name>
<proteinExistence type="inferred from homology"/>
<dbReference type="Gene3D" id="3.40.5.100">
    <property type="match status" value="1"/>
</dbReference>
<dbReference type="SUPFAM" id="SSF53335">
    <property type="entry name" value="S-adenosyl-L-methionine-dependent methyltransferases"/>
    <property type="match status" value="1"/>
</dbReference>
<reference evidence="10 11" key="1">
    <citation type="journal article" date="2021" name="Sci. Rep.">
        <title>Genome sequencing of the multicellular alga Astrephomene provides insights into convergent evolution of germ-soma differentiation.</title>
        <authorList>
            <person name="Yamashita S."/>
            <person name="Yamamoto K."/>
            <person name="Matsuzaki R."/>
            <person name="Suzuki S."/>
            <person name="Yamaguchi H."/>
            <person name="Hirooka S."/>
            <person name="Minakuchi Y."/>
            <person name="Miyagishima S."/>
            <person name="Kawachi M."/>
            <person name="Toyoda A."/>
            <person name="Nozaki H."/>
        </authorList>
    </citation>
    <scope>NUCLEOTIDE SEQUENCE [LARGE SCALE GENOMIC DNA]</scope>
    <source>
        <strain evidence="10 11">NIES-4017</strain>
    </source>
</reference>
<dbReference type="PANTHER" id="PTHR43675:SF8">
    <property type="entry name" value="ARSENITE METHYLTRANSFERASE"/>
    <property type="match status" value="1"/>
</dbReference>
<dbReference type="Pfam" id="PF13847">
    <property type="entry name" value="Methyltransf_31"/>
    <property type="match status" value="1"/>
</dbReference>
<dbReference type="InterPro" id="IPR026669">
    <property type="entry name" value="Arsenite_MeTrfase-like"/>
</dbReference>
<keyword evidence="2" id="KW-0949">S-adenosyl-L-methionine</keyword>
<evidence type="ECO:0000259" key="9">
    <source>
        <dbReference type="Pfam" id="PF13847"/>
    </source>
</evidence>
<feature type="domain" description="Methyltransferase" evidence="9">
    <location>
        <begin position="52"/>
        <end position="170"/>
    </location>
</feature>
<dbReference type="EC" id="2.1.1.137" evidence="4"/>
<comment type="similarity">
    <text evidence="3">Belongs to the methyltransferase superfamily. Arsenite methyltransferase family.</text>
</comment>
<comment type="caution">
    <text evidence="10">The sequence shown here is derived from an EMBL/GenBank/DDBJ whole genome shotgun (WGS) entry which is preliminary data.</text>
</comment>
<evidence type="ECO:0000256" key="3">
    <source>
        <dbReference type="ARBA" id="ARBA00034487"/>
    </source>
</evidence>
<dbReference type="Proteomes" id="UP001054857">
    <property type="component" value="Unassembled WGS sequence"/>
</dbReference>
<organism evidence="10 11">
    <name type="scientific">Astrephomene gubernaculifera</name>
    <dbReference type="NCBI Taxonomy" id="47775"/>
    <lineage>
        <taxon>Eukaryota</taxon>
        <taxon>Viridiplantae</taxon>
        <taxon>Chlorophyta</taxon>
        <taxon>core chlorophytes</taxon>
        <taxon>Chlorophyceae</taxon>
        <taxon>CS clade</taxon>
        <taxon>Chlamydomonadales</taxon>
        <taxon>Astrephomenaceae</taxon>
        <taxon>Astrephomene</taxon>
    </lineage>
</organism>
<evidence type="ECO:0000256" key="4">
    <source>
        <dbReference type="ARBA" id="ARBA00034521"/>
    </source>
</evidence>
<evidence type="ECO:0000256" key="8">
    <source>
        <dbReference type="ARBA" id="ARBA00048428"/>
    </source>
</evidence>
<evidence type="ECO:0000256" key="5">
    <source>
        <dbReference type="ARBA" id="ARBA00034545"/>
    </source>
</evidence>
<protein>
    <recommendedName>
        <fullName evidence="5">Arsenite methyltransferase</fullName>
        <ecNumber evidence="4">2.1.1.137</ecNumber>
    </recommendedName>
</protein>
<evidence type="ECO:0000256" key="2">
    <source>
        <dbReference type="ARBA" id="ARBA00022691"/>
    </source>
</evidence>
<evidence type="ECO:0000313" key="10">
    <source>
        <dbReference type="EMBL" id="GFR40368.1"/>
    </source>
</evidence>
<dbReference type="InterPro" id="IPR029063">
    <property type="entry name" value="SAM-dependent_MTases_sf"/>
</dbReference>
<gene>
    <name evidence="10" type="ORF">Agub_g916</name>
</gene>